<dbReference type="EMBL" id="JAGSOV010000079">
    <property type="protein sequence ID" value="MCO1660216.1"/>
    <property type="molecule type" value="Genomic_DNA"/>
</dbReference>
<gene>
    <name evidence="2" type="ORF">KDL28_34665</name>
</gene>
<keyword evidence="3" id="KW-1185">Reference proteome</keyword>
<feature type="compositionally biased region" description="Basic and acidic residues" evidence="1">
    <location>
        <begin position="42"/>
        <end position="59"/>
    </location>
</feature>
<dbReference type="RefSeq" id="WP_252445579.1">
    <property type="nucleotide sequence ID" value="NZ_JAGSOV010000079.1"/>
</dbReference>
<sequence length="59" mass="6382">MSRRVDNPTQATEEDERAYAAADPGSRPDPNHPAPDGAGTTERADRDLATESDEPTRSE</sequence>
<reference evidence="2" key="1">
    <citation type="submission" date="2021-04" db="EMBL/GenBank/DDBJ databases">
        <title>Pseudonocardia sp. nov., isolated from sandy soil of mangrove forest.</title>
        <authorList>
            <person name="Zan Z."/>
            <person name="Huang R."/>
            <person name="Liu W."/>
        </authorList>
    </citation>
    <scope>NUCLEOTIDE SEQUENCE</scope>
    <source>
        <strain evidence="2">S2-4</strain>
    </source>
</reference>
<accession>A0ABT1ABA7</accession>
<feature type="region of interest" description="Disordered" evidence="1">
    <location>
        <begin position="1"/>
        <end position="59"/>
    </location>
</feature>
<evidence type="ECO:0000313" key="3">
    <source>
        <dbReference type="Proteomes" id="UP001165283"/>
    </source>
</evidence>
<name>A0ABT1ABA7_9PSEU</name>
<protein>
    <submittedName>
        <fullName evidence="2">Uncharacterized protein</fullName>
    </submittedName>
</protein>
<proteinExistence type="predicted"/>
<evidence type="ECO:0000313" key="2">
    <source>
        <dbReference type="EMBL" id="MCO1660216.1"/>
    </source>
</evidence>
<evidence type="ECO:0000256" key="1">
    <source>
        <dbReference type="SAM" id="MobiDB-lite"/>
    </source>
</evidence>
<organism evidence="2 3">
    <name type="scientific">Pseudonocardia humida</name>
    <dbReference type="NCBI Taxonomy" id="2800819"/>
    <lineage>
        <taxon>Bacteria</taxon>
        <taxon>Bacillati</taxon>
        <taxon>Actinomycetota</taxon>
        <taxon>Actinomycetes</taxon>
        <taxon>Pseudonocardiales</taxon>
        <taxon>Pseudonocardiaceae</taxon>
        <taxon>Pseudonocardia</taxon>
    </lineage>
</organism>
<comment type="caution">
    <text evidence="2">The sequence shown here is derived from an EMBL/GenBank/DDBJ whole genome shotgun (WGS) entry which is preliminary data.</text>
</comment>
<dbReference type="Proteomes" id="UP001165283">
    <property type="component" value="Unassembled WGS sequence"/>
</dbReference>